<evidence type="ECO:0008006" key="4">
    <source>
        <dbReference type="Google" id="ProtNLM"/>
    </source>
</evidence>
<organism evidence="2 3">
    <name type="scientific">Lolium multiflorum</name>
    <name type="common">Italian ryegrass</name>
    <name type="synonym">Lolium perenne subsp. multiflorum</name>
    <dbReference type="NCBI Taxonomy" id="4521"/>
    <lineage>
        <taxon>Eukaryota</taxon>
        <taxon>Viridiplantae</taxon>
        <taxon>Streptophyta</taxon>
        <taxon>Embryophyta</taxon>
        <taxon>Tracheophyta</taxon>
        <taxon>Spermatophyta</taxon>
        <taxon>Magnoliopsida</taxon>
        <taxon>Liliopsida</taxon>
        <taxon>Poales</taxon>
        <taxon>Poaceae</taxon>
        <taxon>BOP clade</taxon>
        <taxon>Pooideae</taxon>
        <taxon>Poodae</taxon>
        <taxon>Poeae</taxon>
        <taxon>Poeae Chloroplast Group 2 (Poeae type)</taxon>
        <taxon>Loliodinae</taxon>
        <taxon>Loliinae</taxon>
        <taxon>Lolium</taxon>
    </lineage>
</organism>
<protein>
    <recommendedName>
        <fullName evidence="4">Retrotransposon protein, putative, Ty1-copia subclass</fullName>
    </recommendedName>
</protein>
<feature type="compositionally biased region" description="Basic residues" evidence="1">
    <location>
        <begin position="1"/>
        <end position="10"/>
    </location>
</feature>
<dbReference type="PANTHER" id="PTHR47592">
    <property type="entry name" value="PBF68 PROTEIN"/>
    <property type="match status" value="1"/>
</dbReference>
<sequence>MTAASPHRRIREGQADPPPPCPPIRGRGESAAAATPPRLCLAAPRAAAAGREEGARGQEEEAPAVALAWRRRAGARGGAAYRRLLRPIVNNVTATTSSATPPPDRQFSELTMAGFADALRPDKFTGVHFKRWQVKAMLWLTHLKVFEVSDGLSEGTISDQDQNKFKENNTLFVGCVLSILADRLCDVYMHITDGKELWDALNAKFGATDAGSELYIMESFHDIRMVNNRSVVEQAHEIQCIAKELELLKCALPEVCGWMHQR</sequence>
<accession>A0AAD8WRJ1</accession>
<reference evidence="2" key="1">
    <citation type="submission" date="2023-07" db="EMBL/GenBank/DDBJ databases">
        <title>A chromosome-level genome assembly of Lolium multiflorum.</title>
        <authorList>
            <person name="Chen Y."/>
            <person name="Copetti D."/>
            <person name="Kolliker R."/>
            <person name="Studer B."/>
        </authorList>
    </citation>
    <scope>NUCLEOTIDE SEQUENCE</scope>
    <source>
        <strain evidence="2">02402/16</strain>
        <tissue evidence="2">Leaf</tissue>
    </source>
</reference>
<dbReference type="AlphaFoldDB" id="A0AAD8WRJ1"/>
<name>A0AAD8WRJ1_LOLMU</name>
<dbReference type="EMBL" id="JAUUTY010000002">
    <property type="protein sequence ID" value="KAK1678287.1"/>
    <property type="molecule type" value="Genomic_DNA"/>
</dbReference>
<dbReference type="Proteomes" id="UP001231189">
    <property type="component" value="Unassembled WGS sequence"/>
</dbReference>
<keyword evidence="3" id="KW-1185">Reference proteome</keyword>
<proteinExistence type="predicted"/>
<gene>
    <name evidence="2" type="ORF">QYE76_039135</name>
</gene>
<dbReference type="Pfam" id="PF14223">
    <property type="entry name" value="Retrotran_gag_2"/>
    <property type="match status" value="1"/>
</dbReference>
<evidence type="ECO:0000313" key="2">
    <source>
        <dbReference type="EMBL" id="KAK1678287.1"/>
    </source>
</evidence>
<evidence type="ECO:0000256" key="1">
    <source>
        <dbReference type="SAM" id="MobiDB-lite"/>
    </source>
</evidence>
<feature type="region of interest" description="Disordered" evidence="1">
    <location>
        <begin position="1"/>
        <end position="38"/>
    </location>
</feature>
<evidence type="ECO:0000313" key="3">
    <source>
        <dbReference type="Proteomes" id="UP001231189"/>
    </source>
</evidence>
<dbReference type="PANTHER" id="PTHR47592:SF27">
    <property type="entry name" value="OS08G0421700 PROTEIN"/>
    <property type="match status" value="1"/>
</dbReference>
<comment type="caution">
    <text evidence="2">The sequence shown here is derived from an EMBL/GenBank/DDBJ whole genome shotgun (WGS) entry which is preliminary data.</text>
</comment>